<organism evidence="2 3">
    <name type="scientific">Babesia gibsoni</name>
    <dbReference type="NCBI Taxonomy" id="33632"/>
    <lineage>
        <taxon>Eukaryota</taxon>
        <taxon>Sar</taxon>
        <taxon>Alveolata</taxon>
        <taxon>Apicomplexa</taxon>
        <taxon>Aconoidasida</taxon>
        <taxon>Piroplasmida</taxon>
        <taxon>Babesiidae</taxon>
        <taxon>Babesia</taxon>
    </lineage>
</organism>
<dbReference type="AlphaFoldDB" id="A0AAD8USY8"/>
<feature type="compositionally biased region" description="Basic and acidic residues" evidence="1">
    <location>
        <begin position="171"/>
        <end position="193"/>
    </location>
</feature>
<dbReference type="Proteomes" id="UP001230268">
    <property type="component" value="Unassembled WGS sequence"/>
</dbReference>
<accession>A0AAD8USY8</accession>
<evidence type="ECO:0000256" key="1">
    <source>
        <dbReference type="SAM" id="MobiDB-lite"/>
    </source>
</evidence>
<protein>
    <submittedName>
        <fullName evidence="2">Uncharacterized protein</fullName>
    </submittedName>
</protein>
<evidence type="ECO:0000313" key="2">
    <source>
        <dbReference type="EMBL" id="KAK1444401.1"/>
    </source>
</evidence>
<gene>
    <name evidence="2" type="ORF">BgAZ_103070</name>
</gene>
<evidence type="ECO:0000313" key="3">
    <source>
        <dbReference type="Proteomes" id="UP001230268"/>
    </source>
</evidence>
<feature type="region of interest" description="Disordered" evidence="1">
    <location>
        <begin position="169"/>
        <end position="197"/>
    </location>
</feature>
<name>A0AAD8USY8_BABGI</name>
<sequence length="441" mass="50998">MNTSLCCLAFMSATSPTEGAFRRNNRHAPGFLGKYQTLCEQIPLRKPLSYAPLHHSHPNQGVPFSASYRYMNCSDTTGIHRGSQRTLRCGSLHSPDSLFRDPMPGEAITLPNPSEPTGEYLLDKDIITKVAELRTFIEDIEINRGKKSEVRLLERELNKDNCEVVPLTDEEAAKIDDTEKQEGTDDEAHKDDVGPPFEINDATLEPIKEHMFEENMLEEVLGRAFSVYRKTRDQQSVDRLQQIATEMAPVVEKVRKTRAEEIIVRLINCYVNNEEDLNDVLEDLHNKKQLNKYLMKRFDELINLSSQKFRISDKHPAISEKFLRVLKDRVAAQAITSFRGTSKWVRILAECFQTDDCVEYEAILDKHLRKIEDIEDFHNWILDGISYCRENEKMMHRIDAMEAIESIVVKLHPVWTPRDDHIETEDRPYDHPIQYDDALPE</sequence>
<feature type="region of interest" description="Disordered" evidence="1">
    <location>
        <begin position="422"/>
        <end position="441"/>
    </location>
</feature>
<keyword evidence="3" id="KW-1185">Reference proteome</keyword>
<feature type="compositionally biased region" description="Basic and acidic residues" evidence="1">
    <location>
        <begin position="422"/>
        <end position="434"/>
    </location>
</feature>
<dbReference type="EMBL" id="JAVEPI010000001">
    <property type="protein sequence ID" value="KAK1444401.1"/>
    <property type="molecule type" value="Genomic_DNA"/>
</dbReference>
<reference evidence="2" key="1">
    <citation type="submission" date="2023-08" db="EMBL/GenBank/DDBJ databases">
        <title>Draft sequence of the Babesia gibsoni genome.</title>
        <authorList>
            <person name="Yamagishi J.Y."/>
            <person name="Xuan X.X."/>
        </authorList>
    </citation>
    <scope>NUCLEOTIDE SEQUENCE</scope>
    <source>
        <strain evidence="2">Azabu</strain>
    </source>
</reference>
<comment type="caution">
    <text evidence="2">The sequence shown here is derived from an EMBL/GenBank/DDBJ whole genome shotgun (WGS) entry which is preliminary data.</text>
</comment>
<proteinExistence type="predicted"/>